<dbReference type="GO" id="GO:0000160">
    <property type="term" value="P:phosphorelay signal transduction system"/>
    <property type="evidence" value="ECO:0007669"/>
    <property type="project" value="InterPro"/>
</dbReference>
<accession>A0A1U7NII6</accession>
<feature type="domain" description="OmpR/PhoB-type" evidence="3">
    <location>
        <begin position="29"/>
        <end position="128"/>
    </location>
</feature>
<dbReference type="SUPFAM" id="SSF46894">
    <property type="entry name" value="C-terminal effector domain of the bipartite response regulators"/>
    <property type="match status" value="1"/>
</dbReference>
<protein>
    <recommendedName>
        <fullName evidence="3">OmpR/PhoB-type domain-containing protein</fullName>
    </recommendedName>
</protein>
<gene>
    <name evidence="4" type="ORF">BO222_01845</name>
</gene>
<organism evidence="4 5">
    <name type="scientific">Ileibacterium valens</name>
    <dbReference type="NCBI Taxonomy" id="1862668"/>
    <lineage>
        <taxon>Bacteria</taxon>
        <taxon>Bacillati</taxon>
        <taxon>Bacillota</taxon>
        <taxon>Erysipelotrichia</taxon>
        <taxon>Erysipelotrichales</taxon>
        <taxon>Erysipelotrichaceae</taxon>
        <taxon>Ileibacterium</taxon>
    </lineage>
</organism>
<dbReference type="Proteomes" id="UP000186341">
    <property type="component" value="Unassembled WGS sequence"/>
</dbReference>
<dbReference type="EMBL" id="MPJW01000061">
    <property type="protein sequence ID" value="OLU42329.1"/>
    <property type="molecule type" value="Genomic_DNA"/>
</dbReference>
<evidence type="ECO:0000256" key="2">
    <source>
        <dbReference type="PROSITE-ProRule" id="PRU01091"/>
    </source>
</evidence>
<dbReference type="GO" id="GO:0006355">
    <property type="term" value="P:regulation of DNA-templated transcription"/>
    <property type="evidence" value="ECO:0007669"/>
    <property type="project" value="InterPro"/>
</dbReference>
<evidence type="ECO:0000259" key="3">
    <source>
        <dbReference type="PROSITE" id="PS51755"/>
    </source>
</evidence>
<evidence type="ECO:0000313" key="4">
    <source>
        <dbReference type="EMBL" id="OLU42329.1"/>
    </source>
</evidence>
<dbReference type="OrthoDB" id="54343at2"/>
<dbReference type="GO" id="GO:0003677">
    <property type="term" value="F:DNA binding"/>
    <property type="evidence" value="ECO:0007669"/>
    <property type="project" value="UniProtKB-UniRule"/>
</dbReference>
<keyword evidence="1 2" id="KW-0238">DNA-binding</keyword>
<dbReference type="Gene3D" id="1.10.10.10">
    <property type="entry name" value="Winged helix-like DNA-binding domain superfamily/Winged helix DNA-binding domain"/>
    <property type="match status" value="1"/>
</dbReference>
<dbReference type="InterPro" id="IPR001867">
    <property type="entry name" value="OmpR/PhoB-type_DNA-bd"/>
</dbReference>
<dbReference type="InterPro" id="IPR036388">
    <property type="entry name" value="WH-like_DNA-bd_sf"/>
</dbReference>
<keyword evidence="5" id="KW-1185">Reference proteome</keyword>
<comment type="caution">
    <text evidence="4">The sequence shown here is derived from an EMBL/GenBank/DDBJ whole genome shotgun (WGS) entry which is preliminary data.</text>
</comment>
<sequence>MEIHKNNESLMSQTITSQAAGYDSSCITSVCYKTGNLIIDPERCTIFRNGTPVAAGRVEFDMILCLIVNAPRTCTRQLLLDIAGSYYSHILKNNTLSKHINRIRHKIGNFGGESFIRTCHSVGYQWAVPVEKLGLPQALALVDAELANEHRGNLENSKSMSSPAED</sequence>
<evidence type="ECO:0000256" key="1">
    <source>
        <dbReference type="ARBA" id="ARBA00023125"/>
    </source>
</evidence>
<dbReference type="SMART" id="SM00862">
    <property type="entry name" value="Trans_reg_C"/>
    <property type="match status" value="1"/>
</dbReference>
<evidence type="ECO:0000313" key="5">
    <source>
        <dbReference type="Proteomes" id="UP000186341"/>
    </source>
</evidence>
<dbReference type="RefSeq" id="WP_075817862.1">
    <property type="nucleotide sequence ID" value="NZ_CAJUTZ010000048.1"/>
</dbReference>
<dbReference type="CDD" id="cd00383">
    <property type="entry name" value="trans_reg_C"/>
    <property type="match status" value="1"/>
</dbReference>
<reference evidence="4 5" key="1">
    <citation type="submission" date="2016-11" db="EMBL/GenBank/DDBJ databases">
        <title>Description of two novel members of the family Erysipelotrichaceae: Ileibacterium lipovorans gen. nov., sp. nov. and Dubosiella newyorkensis, gen. nov., sp. nov.</title>
        <authorList>
            <person name="Cox L.M."/>
            <person name="Sohn J."/>
            <person name="Tyrrell K.L."/>
            <person name="Citron D.M."/>
            <person name="Lawson P.A."/>
            <person name="Patel N.B."/>
            <person name="Iizumi T."/>
            <person name="Perez-Perez G.I."/>
            <person name="Goldstein E.J."/>
            <person name="Blaser M.J."/>
        </authorList>
    </citation>
    <scope>NUCLEOTIDE SEQUENCE [LARGE SCALE GENOMIC DNA]</scope>
    <source>
        <strain evidence="4 5">NYU-BL-A3</strain>
    </source>
</reference>
<proteinExistence type="predicted"/>
<name>A0A1U7NII6_9FIRM</name>
<dbReference type="PROSITE" id="PS51755">
    <property type="entry name" value="OMPR_PHOB"/>
    <property type="match status" value="1"/>
</dbReference>
<dbReference type="AlphaFoldDB" id="A0A1U7NII6"/>
<feature type="DNA-binding region" description="OmpR/PhoB-type" evidence="2">
    <location>
        <begin position="29"/>
        <end position="128"/>
    </location>
</feature>
<dbReference type="Pfam" id="PF00486">
    <property type="entry name" value="Trans_reg_C"/>
    <property type="match status" value="1"/>
</dbReference>
<dbReference type="InterPro" id="IPR016032">
    <property type="entry name" value="Sig_transdc_resp-reg_C-effctor"/>
</dbReference>
<dbReference type="GeneID" id="82201979"/>